<feature type="region of interest" description="Disordered" evidence="4">
    <location>
        <begin position="301"/>
        <end position="321"/>
    </location>
</feature>
<feature type="region of interest" description="Disordered" evidence="4">
    <location>
        <begin position="33"/>
        <end position="105"/>
    </location>
</feature>
<dbReference type="GO" id="GO:0005737">
    <property type="term" value="C:cytoplasm"/>
    <property type="evidence" value="ECO:0007669"/>
    <property type="project" value="TreeGrafter"/>
</dbReference>
<keyword evidence="3" id="KW-0456">Lyase</keyword>
<dbReference type="GO" id="GO:0016832">
    <property type="term" value="F:aldehyde-lyase activity"/>
    <property type="evidence" value="ECO:0007669"/>
    <property type="project" value="TreeGrafter"/>
</dbReference>
<keyword evidence="2" id="KW-0479">Metal-binding</keyword>
<reference evidence="6" key="1">
    <citation type="submission" date="2020-07" db="EMBL/GenBank/DDBJ databases">
        <authorList>
            <person name="Lin J."/>
        </authorList>
    </citation>
    <scope>NUCLEOTIDE SEQUENCE</scope>
</reference>
<feature type="domain" description="HpcH/HpaI aldolase/citrate lyase" evidence="5">
    <location>
        <begin position="135"/>
        <end position="270"/>
    </location>
</feature>
<evidence type="ECO:0000256" key="3">
    <source>
        <dbReference type="ARBA" id="ARBA00023239"/>
    </source>
</evidence>
<gene>
    <name evidence="6" type="ORF">CB5_LOCUS4606</name>
</gene>
<feature type="compositionally biased region" description="Gly residues" evidence="4">
    <location>
        <begin position="354"/>
        <end position="363"/>
    </location>
</feature>
<dbReference type="GO" id="GO:0046872">
    <property type="term" value="F:metal ion binding"/>
    <property type="evidence" value="ECO:0007669"/>
    <property type="project" value="UniProtKB-KW"/>
</dbReference>
<name>A0A6V7NS48_ANACO</name>
<sequence length="405" mass="42098">MITGLSGSHNLPSFNPDVLVRLRLTSTRRCETHLASPSSRPWLSQDSSHTSGCSVHGGDSLLLPHPEFPQNPNSQNPTPILLIPSPPIPPQNPSPHSPKPSLPLLRVSSSSCDAAPLTPTPRTLKSRLAAGETLYGLFLLSSSPTLAEIAGLAGYDYVVVDLEHGPGGVGDALPCLRALAAARTPALLRLPEPSAAWAKKALDLGPQGLMFPMVDSPRAAELAVSYCRFPPRGVRGSAHTVVRASAYGLDDAYLARCEDDLLIAVQVESAPPSPRSSPSPLSTASTSCRWALSISAPAWATSGTPATARSGRRSRTLSGECSPCATTTAAAAAPIWGFCDAARRSGAAEAEGLPHGGGGGGRGDVPRRCSGGRAEVPLRGGGDRGGGRRRRQAQGRGVLERVTRI</sequence>
<evidence type="ECO:0000259" key="5">
    <source>
        <dbReference type="Pfam" id="PF03328"/>
    </source>
</evidence>
<dbReference type="PANTHER" id="PTHR30502:SF0">
    <property type="entry name" value="PHOSPHOENOLPYRUVATE CARBOXYLASE FAMILY PROTEIN"/>
    <property type="match status" value="1"/>
</dbReference>
<feature type="region of interest" description="Disordered" evidence="4">
    <location>
        <begin position="349"/>
        <end position="405"/>
    </location>
</feature>
<protein>
    <recommendedName>
        <fullName evidence="5">HpcH/HpaI aldolase/citrate lyase domain-containing protein</fullName>
    </recommendedName>
</protein>
<dbReference type="InterPro" id="IPR050251">
    <property type="entry name" value="HpcH-HpaI_aldolase"/>
</dbReference>
<dbReference type="InterPro" id="IPR015813">
    <property type="entry name" value="Pyrv/PenolPyrv_kinase-like_dom"/>
</dbReference>
<feature type="compositionally biased region" description="Pro residues" evidence="4">
    <location>
        <begin position="84"/>
        <end position="101"/>
    </location>
</feature>
<accession>A0A6V7NS48</accession>
<dbReference type="Pfam" id="PF03328">
    <property type="entry name" value="HpcH_HpaI"/>
    <property type="match status" value="1"/>
</dbReference>
<comment type="similarity">
    <text evidence="1">Belongs to the HpcH/HpaI aldolase family.</text>
</comment>
<evidence type="ECO:0000313" key="6">
    <source>
        <dbReference type="EMBL" id="CAD1821395.1"/>
    </source>
</evidence>
<dbReference type="AlphaFoldDB" id="A0A6V7NS48"/>
<dbReference type="SUPFAM" id="SSF51621">
    <property type="entry name" value="Phosphoenolpyruvate/pyruvate domain"/>
    <property type="match status" value="1"/>
</dbReference>
<evidence type="ECO:0000256" key="2">
    <source>
        <dbReference type="ARBA" id="ARBA00022723"/>
    </source>
</evidence>
<dbReference type="Gene3D" id="3.20.20.60">
    <property type="entry name" value="Phosphoenolpyruvate-binding domains"/>
    <property type="match status" value="1"/>
</dbReference>
<proteinExistence type="inferred from homology"/>
<dbReference type="EMBL" id="LR862141">
    <property type="protein sequence ID" value="CAD1821395.1"/>
    <property type="molecule type" value="Genomic_DNA"/>
</dbReference>
<dbReference type="InterPro" id="IPR040442">
    <property type="entry name" value="Pyrv_kinase-like_dom_sf"/>
</dbReference>
<dbReference type="InterPro" id="IPR005000">
    <property type="entry name" value="Aldolase/citrate-lyase_domain"/>
</dbReference>
<organism evidence="6">
    <name type="scientific">Ananas comosus var. bracteatus</name>
    <name type="common">red pineapple</name>
    <dbReference type="NCBI Taxonomy" id="296719"/>
    <lineage>
        <taxon>Eukaryota</taxon>
        <taxon>Viridiplantae</taxon>
        <taxon>Streptophyta</taxon>
        <taxon>Embryophyta</taxon>
        <taxon>Tracheophyta</taxon>
        <taxon>Spermatophyta</taxon>
        <taxon>Magnoliopsida</taxon>
        <taxon>Liliopsida</taxon>
        <taxon>Poales</taxon>
        <taxon>Bromeliaceae</taxon>
        <taxon>Bromelioideae</taxon>
        <taxon>Ananas</taxon>
    </lineage>
</organism>
<evidence type="ECO:0000256" key="1">
    <source>
        <dbReference type="ARBA" id="ARBA00005568"/>
    </source>
</evidence>
<feature type="compositionally biased region" description="Polar residues" evidence="4">
    <location>
        <begin position="35"/>
        <end position="53"/>
    </location>
</feature>
<evidence type="ECO:0000256" key="4">
    <source>
        <dbReference type="SAM" id="MobiDB-lite"/>
    </source>
</evidence>
<dbReference type="PANTHER" id="PTHR30502">
    <property type="entry name" value="2-KETO-3-DEOXY-L-RHAMNONATE ALDOLASE"/>
    <property type="match status" value="1"/>
</dbReference>